<organism evidence="1">
    <name type="scientific">bioreactor metagenome</name>
    <dbReference type="NCBI Taxonomy" id="1076179"/>
    <lineage>
        <taxon>unclassified sequences</taxon>
        <taxon>metagenomes</taxon>
        <taxon>ecological metagenomes</taxon>
    </lineage>
</organism>
<proteinExistence type="predicted"/>
<sequence>MALGEDDHRVAGYGHALKLFVLRRGVGVVDEVELRAGLFNILFEVESALLIDEPVERGVSESALLAEFRKGAGFIEERPVFGHTLEEAVSHAASAPIWLDHLFVGFHILGRDGVVLLGARREDLEVVP</sequence>
<gene>
    <name evidence="1" type="ORF">SDC9_209152</name>
</gene>
<name>A0A645JCH1_9ZZZZ</name>
<comment type="caution">
    <text evidence="1">The sequence shown here is derived from an EMBL/GenBank/DDBJ whole genome shotgun (WGS) entry which is preliminary data.</text>
</comment>
<protein>
    <submittedName>
        <fullName evidence="1">Uncharacterized protein</fullName>
    </submittedName>
</protein>
<dbReference type="AlphaFoldDB" id="A0A645JCH1"/>
<evidence type="ECO:0000313" key="1">
    <source>
        <dbReference type="EMBL" id="MPN61415.1"/>
    </source>
</evidence>
<dbReference type="EMBL" id="VSSQ01138001">
    <property type="protein sequence ID" value="MPN61415.1"/>
    <property type="molecule type" value="Genomic_DNA"/>
</dbReference>
<reference evidence="1" key="1">
    <citation type="submission" date="2019-08" db="EMBL/GenBank/DDBJ databases">
        <authorList>
            <person name="Kucharzyk K."/>
            <person name="Murdoch R.W."/>
            <person name="Higgins S."/>
            <person name="Loffler F."/>
        </authorList>
    </citation>
    <scope>NUCLEOTIDE SEQUENCE</scope>
</reference>
<accession>A0A645JCH1</accession>